<dbReference type="SUPFAM" id="SSF52540">
    <property type="entry name" value="P-loop containing nucleoside triphosphate hydrolases"/>
    <property type="match status" value="1"/>
</dbReference>
<evidence type="ECO:0000256" key="9">
    <source>
        <dbReference type="ARBA" id="ARBA00093467"/>
    </source>
</evidence>
<evidence type="ECO:0000256" key="7">
    <source>
        <dbReference type="ARBA" id="ARBA00023204"/>
    </source>
</evidence>
<dbReference type="GO" id="GO:0140097">
    <property type="term" value="F:catalytic activity, acting on DNA"/>
    <property type="evidence" value="ECO:0007669"/>
    <property type="project" value="UniProtKB-ARBA"/>
</dbReference>
<organism evidence="12 13">
    <name type="scientific">Halovenus carboxidivorans</name>
    <dbReference type="NCBI Taxonomy" id="2692199"/>
    <lineage>
        <taxon>Archaea</taxon>
        <taxon>Methanobacteriati</taxon>
        <taxon>Methanobacteriota</taxon>
        <taxon>Stenosarchaea group</taxon>
        <taxon>Halobacteria</taxon>
        <taxon>Halobacteriales</taxon>
        <taxon>Haloarculaceae</taxon>
        <taxon>Halovenus</taxon>
    </lineage>
</organism>
<feature type="domain" description="Helicase C-terminal" evidence="11">
    <location>
        <begin position="261"/>
        <end position="406"/>
    </location>
</feature>
<evidence type="ECO:0000259" key="11">
    <source>
        <dbReference type="PROSITE" id="PS51194"/>
    </source>
</evidence>
<evidence type="ECO:0000256" key="5">
    <source>
        <dbReference type="ARBA" id="ARBA00022840"/>
    </source>
</evidence>
<dbReference type="EMBL" id="WUUT01000004">
    <property type="protein sequence ID" value="MXR52159.1"/>
    <property type="molecule type" value="Genomic_DNA"/>
</dbReference>
<dbReference type="OrthoDB" id="33870at2157"/>
<reference evidence="12 13" key="1">
    <citation type="submission" date="2019-12" db="EMBL/GenBank/DDBJ databases">
        <title>Isolation and characterization of three novel carbon monoxide-oxidizing members of Halobacteria from salione crusts and soils.</title>
        <authorList>
            <person name="Myers M.R."/>
            <person name="King G.M."/>
        </authorList>
    </citation>
    <scope>NUCLEOTIDE SEQUENCE [LARGE SCALE GENOMIC DNA]</scope>
    <source>
        <strain evidence="12 13">WSH3</strain>
    </source>
</reference>
<dbReference type="SMART" id="SM00487">
    <property type="entry name" value="DEXDc"/>
    <property type="match status" value="1"/>
</dbReference>
<dbReference type="GO" id="GO:0016887">
    <property type="term" value="F:ATP hydrolysis activity"/>
    <property type="evidence" value="ECO:0007669"/>
    <property type="project" value="TreeGrafter"/>
</dbReference>
<evidence type="ECO:0000313" key="13">
    <source>
        <dbReference type="Proteomes" id="UP000466535"/>
    </source>
</evidence>
<dbReference type="GO" id="GO:0003677">
    <property type="term" value="F:DNA binding"/>
    <property type="evidence" value="ECO:0007669"/>
    <property type="project" value="UniProtKB-KW"/>
</dbReference>
<evidence type="ECO:0000256" key="8">
    <source>
        <dbReference type="ARBA" id="ARBA00023235"/>
    </source>
</evidence>
<dbReference type="PIRSF" id="PIRSF037307">
    <property type="entry name" value="Lhr-like_helic_prd"/>
    <property type="match status" value="1"/>
</dbReference>
<dbReference type="PROSITE" id="PS51194">
    <property type="entry name" value="HELICASE_CTER"/>
    <property type="match status" value="1"/>
</dbReference>
<keyword evidence="2" id="KW-0227">DNA damage</keyword>
<keyword evidence="6" id="KW-0238">DNA-binding</keyword>
<proteinExistence type="inferred from homology"/>
<evidence type="ECO:0000256" key="1">
    <source>
        <dbReference type="ARBA" id="ARBA00022741"/>
    </source>
</evidence>
<evidence type="ECO:0000259" key="10">
    <source>
        <dbReference type="PROSITE" id="PS51192"/>
    </source>
</evidence>
<keyword evidence="13" id="KW-1185">Reference proteome</keyword>
<dbReference type="GO" id="GO:0004386">
    <property type="term" value="F:helicase activity"/>
    <property type="evidence" value="ECO:0007669"/>
    <property type="project" value="UniProtKB-KW"/>
</dbReference>
<evidence type="ECO:0000256" key="2">
    <source>
        <dbReference type="ARBA" id="ARBA00022763"/>
    </source>
</evidence>
<protein>
    <submittedName>
        <fullName evidence="12">DEAD/DEAH box helicase</fullName>
    </submittedName>
</protein>
<dbReference type="Gene3D" id="3.40.50.300">
    <property type="entry name" value="P-loop containing nucleotide triphosphate hydrolases"/>
    <property type="match status" value="2"/>
</dbReference>
<dbReference type="Pfam" id="PF19306">
    <property type="entry name" value="WHD_Lhr"/>
    <property type="match status" value="1"/>
</dbReference>
<dbReference type="RefSeq" id="WP_159764292.1">
    <property type="nucleotide sequence ID" value="NZ_WUUT01000004.1"/>
</dbReference>
<dbReference type="Proteomes" id="UP000466535">
    <property type="component" value="Unassembled WGS sequence"/>
</dbReference>
<evidence type="ECO:0000313" key="12">
    <source>
        <dbReference type="EMBL" id="MXR52159.1"/>
    </source>
</evidence>
<dbReference type="PROSITE" id="PS51192">
    <property type="entry name" value="HELICASE_ATP_BIND_1"/>
    <property type="match status" value="1"/>
</dbReference>
<evidence type="ECO:0000256" key="6">
    <source>
        <dbReference type="ARBA" id="ARBA00023125"/>
    </source>
</evidence>
<dbReference type="PANTHER" id="PTHR47962">
    <property type="entry name" value="ATP-DEPENDENT HELICASE LHR-RELATED-RELATED"/>
    <property type="match status" value="1"/>
</dbReference>
<dbReference type="InterPro" id="IPR027417">
    <property type="entry name" value="P-loop_NTPase"/>
</dbReference>
<keyword evidence="8" id="KW-0413">Isomerase</keyword>
<feature type="domain" description="Helicase ATP-binding" evidence="10">
    <location>
        <begin position="44"/>
        <end position="220"/>
    </location>
</feature>
<dbReference type="InterPro" id="IPR017170">
    <property type="entry name" value="Lhr-like"/>
</dbReference>
<dbReference type="Pfam" id="PF08494">
    <property type="entry name" value="DEAD_assoc"/>
    <property type="match status" value="1"/>
</dbReference>
<dbReference type="Pfam" id="PF00271">
    <property type="entry name" value="Helicase_C"/>
    <property type="match status" value="1"/>
</dbReference>
<dbReference type="GO" id="GO:0006281">
    <property type="term" value="P:DNA repair"/>
    <property type="evidence" value="ECO:0007669"/>
    <property type="project" value="UniProtKB-KW"/>
</dbReference>
<dbReference type="InterPro" id="IPR011545">
    <property type="entry name" value="DEAD/DEAH_box_helicase_dom"/>
</dbReference>
<keyword evidence="4 12" id="KW-0347">Helicase</keyword>
<comment type="similarity">
    <text evidence="9">Belongs to the Lhr helicase family. Lhr-Core subfamily.</text>
</comment>
<dbReference type="PANTHER" id="PTHR47962:SF5">
    <property type="entry name" value="ATP-DEPENDENT HELICASE LHR-RELATED"/>
    <property type="match status" value="1"/>
</dbReference>
<keyword evidence="3" id="KW-0378">Hydrolase</keyword>
<keyword evidence="1" id="KW-0547">Nucleotide-binding</keyword>
<keyword evidence="7" id="KW-0234">DNA repair</keyword>
<name>A0A6B0TG47_9EURY</name>
<dbReference type="InterPro" id="IPR052511">
    <property type="entry name" value="ATP-dep_Helicase"/>
</dbReference>
<evidence type="ECO:0000256" key="4">
    <source>
        <dbReference type="ARBA" id="ARBA00022806"/>
    </source>
</evidence>
<accession>A0A6B0TG47</accession>
<sequence length="951" mass="104520">MTNGAQSGRIDDAAAAFSLLGTELRSALSERGFETPTEPQRRALPPLVDGENVVVVAPTGSGKTETAMLPVFDAIVGEDTFGISALYITPLRALNRDMEQRLEWWGRTLDIDIDIRHGDTSDYQRQQQAENPPDVLVTTPETLQAMFTGEKLRRALEDVEHVVIDEIHELAVSKRGAQLSVGLEHLRELAGPSQRIGLSATVDDPDEIGKLLTGDREYTVAGVDIGSELDIDVRCPTPTEEDERIASELVTDPEIASHVRAIDEIISENEATLVFVNTRQTAEAIGSRLKEYGTDIGIHHGSLAKETRIEIESRFKDGDIAGLMCTSSMELGIDVGHVDHVVQYNSPRQVTRLLQRIGRAGHREDAISSGTIIASHPDDVLESLVIGHSAQDGHVEPAAIHHGSLDTVANQIAGLVMGFGEIQAMRAYEIITRAYPFQDLSEEQFKQIVREIADNRIVWLEADDDRLEKRRGTWQYFYQNLSMIPDEATYDVEDVVSGRQVGTLDERFVVNFAEPGEIFIQGGEMWRITEVDEEEEVVTVSPIEDPAGEVPSWTGQEIPVTRQVAEGVGELRAVASDQLAAGGSDTSVARDLTRRYEFGPETITAGLEQLSDQAEAGYPVATDDRIVVEGGAGSLVVNACFGHKINETLGRLLSALLGQRTGSSVGMEIDPYRIELDVPHGISLADAEEVLRDTDPEHVRGLIELSLKNADALKFKLAQVAATFGALKRWRGTGSTSFGKTRLLDALEDTPVYDEALRELIHEELSIEGAQDVLRGVQSGEIAVETVGEHTPVGTGGRGSGTELLTPENADASVIETVKERLQNDRVILFCLHCQEYERTKPVKRVRDQPSCPNCESTQIAALNPWDDETVAAVRADEKGDDQEKQTERAYKAASLVQSHGKRAVIALAARGVGPRNAARIINKLREDEDDFYRDILSREREYARTRSFWE</sequence>
<dbReference type="AlphaFoldDB" id="A0A6B0TG47"/>
<dbReference type="InterPro" id="IPR045628">
    <property type="entry name" value="Lhr_WH_dom"/>
</dbReference>
<dbReference type="Pfam" id="PF00270">
    <property type="entry name" value="DEAD"/>
    <property type="match status" value="1"/>
</dbReference>
<dbReference type="InterPro" id="IPR013701">
    <property type="entry name" value="Lhr-like_DEAD/DEAH_assoc"/>
</dbReference>
<comment type="caution">
    <text evidence="12">The sequence shown here is derived from an EMBL/GenBank/DDBJ whole genome shotgun (WGS) entry which is preliminary data.</text>
</comment>
<dbReference type="InterPro" id="IPR001650">
    <property type="entry name" value="Helicase_C-like"/>
</dbReference>
<dbReference type="GO" id="GO:0005524">
    <property type="term" value="F:ATP binding"/>
    <property type="evidence" value="ECO:0007669"/>
    <property type="project" value="UniProtKB-KW"/>
</dbReference>
<keyword evidence="5" id="KW-0067">ATP-binding</keyword>
<dbReference type="InterPro" id="IPR014001">
    <property type="entry name" value="Helicase_ATP-bd"/>
</dbReference>
<gene>
    <name evidence="12" type="ORF">GRX03_11175</name>
</gene>
<dbReference type="SMART" id="SM00490">
    <property type="entry name" value="HELICc"/>
    <property type="match status" value="1"/>
</dbReference>
<evidence type="ECO:0000256" key="3">
    <source>
        <dbReference type="ARBA" id="ARBA00022801"/>
    </source>
</evidence>